<comment type="caution">
    <text evidence="1">The sequence shown here is derived from an EMBL/GenBank/DDBJ whole genome shotgun (WGS) entry which is preliminary data.</text>
</comment>
<protein>
    <submittedName>
        <fullName evidence="1">3027_t:CDS:1</fullName>
    </submittedName>
</protein>
<dbReference type="OrthoDB" id="10533848at2759"/>
<dbReference type="Proteomes" id="UP000789831">
    <property type="component" value="Unassembled WGS sequence"/>
</dbReference>
<evidence type="ECO:0000313" key="1">
    <source>
        <dbReference type="EMBL" id="CAG8531653.1"/>
    </source>
</evidence>
<dbReference type="EMBL" id="CAJVPL010000814">
    <property type="protein sequence ID" value="CAG8531653.1"/>
    <property type="molecule type" value="Genomic_DNA"/>
</dbReference>
<reference evidence="1" key="1">
    <citation type="submission" date="2021-06" db="EMBL/GenBank/DDBJ databases">
        <authorList>
            <person name="Kallberg Y."/>
            <person name="Tangrot J."/>
            <person name="Rosling A."/>
        </authorList>
    </citation>
    <scope>NUCLEOTIDE SEQUENCE</scope>
    <source>
        <strain evidence="1">MT106</strain>
    </source>
</reference>
<accession>A0A9N9AGG9</accession>
<keyword evidence="2" id="KW-1185">Reference proteome</keyword>
<name>A0A9N9AGG9_9GLOM</name>
<gene>
    <name evidence="1" type="ORF">AGERDE_LOCUS5740</name>
</gene>
<sequence>MAQKTDFLESNDTSSNNNSQFEITLILTTASETQDFVWNSILGDDEDIERRVIYSEPEPIVKDCQHDVTMGYGFEKSHFSVDSFSSDEENNDDNYFNDSNMNTRKEKDYVIDTIYYVDTLLTDYYDSDEESETSTLFNEEPMVSRQTSLSAVVMTLVDKI</sequence>
<organism evidence="1 2">
    <name type="scientific">Ambispora gerdemannii</name>
    <dbReference type="NCBI Taxonomy" id="144530"/>
    <lineage>
        <taxon>Eukaryota</taxon>
        <taxon>Fungi</taxon>
        <taxon>Fungi incertae sedis</taxon>
        <taxon>Mucoromycota</taxon>
        <taxon>Glomeromycotina</taxon>
        <taxon>Glomeromycetes</taxon>
        <taxon>Archaeosporales</taxon>
        <taxon>Ambisporaceae</taxon>
        <taxon>Ambispora</taxon>
    </lineage>
</organism>
<evidence type="ECO:0000313" key="2">
    <source>
        <dbReference type="Proteomes" id="UP000789831"/>
    </source>
</evidence>
<proteinExistence type="predicted"/>
<dbReference type="AlphaFoldDB" id="A0A9N9AGG9"/>